<evidence type="ECO:0000256" key="1">
    <source>
        <dbReference type="ARBA" id="ARBA00004651"/>
    </source>
</evidence>
<dbReference type="InterPro" id="IPR003004">
    <property type="entry name" value="GspF/PilC"/>
</dbReference>
<name>A0ABU9BDR3_9BURK</name>
<sequence length="412" mass="45515">MSRYSYVALDDHGVEQRGALEAHDEREARNQLRSQRLRPVRLVPGDLPEDLSWAERWLALTEGLMPRAWMPVRAPDLAGLFRQLSLMLRSGHALAQALDIAQRLQVKHAARALVGELADALRGGRSLSQAMAARGRPFNVTTIQLTASAERAGELDTVFERLADDLERQADLKRQLLSTMMYPVIVLFMAIGVFVFLAVSVVPRFASFIEGRGRRVPPEAQFLLDLADGVARWGAWVALAMGLLLGLLLLAWWWTPTRRVLDRVVLLLPVIGGLVRDANMTQAAWTLGLLVRSGTTALEALRVARRVVGNDVYVAMFDEAEQRLLSGQSLARALEQRPMPPLFRHMVAVGEGTGQLELVLDSVAQHFRRSLEARIKLVTTLIEPALLTIVGGVVGFVYYTFFKTLMSAGGGG</sequence>
<evidence type="ECO:0000256" key="7">
    <source>
        <dbReference type="SAM" id="Phobius"/>
    </source>
</evidence>
<evidence type="ECO:0000256" key="4">
    <source>
        <dbReference type="ARBA" id="ARBA00022692"/>
    </source>
</evidence>
<feature type="transmembrane region" description="Helical" evidence="7">
    <location>
        <begin position="377"/>
        <end position="401"/>
    </location>
</feature>
<dbReference type="InterPro" id="IPR018076">
    <property type="entry name" value="T2SS_GspF_dom"/>
</dbReference>
<dbReference type="Proteomes" id="UP001368500">
    <property type="component" value="Unassembled WGS sequence"/>
</dbReference>
<dbReference type="EMBL" id="JBBUTF010000009">
    <property type="protein sequence ID" value="MEK8026743.1"/>
    <property type="molecule type" value="Genomic_DNA"/>
</dbReference>
<keyword evidence="4 7" id="KW-0812">Transmembrane</keyword>
<evidence type="ECO:0000256" key="2">
    <source>
        <dbReference type="ARBA" id="ARBA00005745"/>
    </source>
</evidence>
<dbReference type="InterPro" id="IPR042094">
    <property type="entry name" value="T2SS_GspF_sf"/>
</dbReference>
<keyword evidence="6 7" id="KW-0472">Membrane</keyword>
<evidence type="ECO:0000256" key="3">
    <source>
        <dbReference type="ARBA" id="ARBA00022475"/>
    </source>
</evidence>
<evidence type="ECO:0000313" key="9">
    <source>
        <dbReference type="EMBL" id="MEK8026743.1"/>
    </source>
</evidence>
<gene>
    <name evidence="9" type="ORF">AACH11_12295</name>
</gene>
<keyword evidence="5 7" id="KW-1133">Transmembrane helix</keyword>
<accession>A0ABU9BDR3</accession>
<feature type="transmembrane region" description="Helical" evidence="7">
    <location>
        <begin position="182"/>
        <end position="202"/>
    </location>
</feature>
<dbReference type="PRINTS" id="PR00812">
    <property type="entry name" value="BCTERIALGSPF"/>
</dbReference>
<dbReference type="PANTHER" id="PTHR30012:SF0">
    <property type="entry name" value="TYPE II SECRETION SYSTEM PROTEIN F-RELATED"/>
    <property type="match status" value="1"/>
</dbReference>
<reference evidence="9 10" key="1">
    <citation type="submission" date="2024-04" db="EMBL/GenBank/DDBJ databases">
        <title>Novel species of the genus Ideonella isolated from streams.</title>
        <authorList>
            <person name="Lu H."/>
        </authorList>
    </citation>
    <scope>NUCLEOTIDE SEQUENCE [LARGE SCALE GENOMIC DNA]</scope>
    <source>
        <strain evidence="9 10">BYS139W</strain>
    </source>
</reference>
<evidence type="ECO:0000256" key="6">
    <source>
        <dbReference type="ARBA" id="ARBA00023136"/>
    </source>
</evidence>
<evidence type="ECO:0000313" key="10">
    <source>
        <dbReference type="Proteomes" id="UP001368500"/>
    </source>
</evidence>
<comment type="caution">
    <text evidence="9">The sequence shown here is derived from an EMBL/GenBank/DDBJ whole genome shotgun (WGS) entry which is preliminary data.</text>
</comment>
<dbReference type="PANTHER" id="PTHR30012">
    <property type="entry name" value="GENERAL SECRETION PATHWAY PROTEIN"/>
    <property type="match status" value="1"/>
</dbReference>
<dbReference type="Gene3D" id="1.20.81.30">
    <property type="entry name" value="Type II secretion system (T2SS), domain F"/>
    <property type="match status" value="2"/>
</dbReference>
<evidence type="ECO:0000256" key="5">
    <source>
        <dbReference type="ARBA" id="ARBA00022989"/>
    </source>
</evidence>
<comment type="subcellular location">
    <subcellularLocation>
        <location evidence="1">Cell membrane</location>
        <topology evidence="1">Multi-pass membrane protein</topology>
    </subcellularLocation>
</comment>
<keyword evidence="10" id="KW-1185">Reference proteome</keyword>
<comment type="similarity">
    <text evidence="2">Belongs to the GSP F family.</text>
</comment>
<feature type="domain" description="Type II secretion system protein GspF" evidence="8">
    <location>
        <begin position="81"/>
        <end position="203"/>
    </location>
</feature>
<protein>
    <submittedName>
        <fullName evidence="9">Type II secretion system F family protein</fullName>
    </submittedName>
</protein>
<dbReference type="Pfam" id="PF00482">
    <property type="entry name" value="T2SSF"/>
    <property type="match status" value="2"/>
</dbReference>
<keyword evidence="3" id="KW-1003">Cell membrane</keyword>
<organism evidence="9 10">
    <name type="scientific">Pseudaquabacterium rugosum</name>
    <dbReference type="NCBI Taxonomy" id="2984194"/>
    <lineage>
        <taxon>Bacteria</taxon>
        <taxon>Pseudomonadati</taxon>
        <taxon>Pseudomonadota</taxon>
        <taxon>Betaproteobacteria</taxon>
        <taxon>Burkholderiales</taxon>
        <taxon>Sphaerotilaceae</taxon>
        <taxon>Pseudaquabacterium</taxon>
    </lineage>
</organism>
<feature type="transmembrane region" description="Helical" evidence="7">
    <location>
        <begin position="233"/>
        <end position="254"/>
    </location>
</feature>
<dbReference type="RefSeq" id="WP_341374524.1">
    <property type="nucleotide sequence ID" value="NZ_JBBUTF010000009.1"/>
</dbReference>
<feature type="domain" description="Type II secretion system protein GspF" evidence="8">
    <location>
        <begin position="286"/>
        <end position="401"/>
    </location>
</feature>
<proteinExistence type="inferred from homology"/>
<evidence type="ECO:0000259" key="8">
    <source>
        <dbReference type="Pfam" id="PF00482"/>
    </source>
</evidence>